<dbReference type="SUPFAM" id="SSF50621">
    <property type="entry name" value="Alanine racemase C-terminal domain-like"/>
    <property type="match status" value="1"/>
</dbReference>
<dbReference type="SMART" id="SM01005">
    <property type="entry name" value="Ala_racemase_C"/>
    <property type="match status" value="1"/>
</dbReference>
<feature type="domain" description="Alanine racemase C-terminal" evidence="8">
    <location>
        <begin position="232"/>
        <end position="360"/>
    </location>
</feature>
<dbReference type="NCBIfam" id="TIGR00492">
    <property type="entry name" value="alr"/>
    <property type="match status" value="1"/>
</dbReference>
<dbReference type="CDD" id="cd00430">
    <property type="entry name" value="PLPDE_III_AR"/>
    <property type="match status" value="1"/>
</dbReference>
<evidence type="ECO:0000256" key="3">
    <source>
        <dbReference type="ARBA" id="ARBA00022898"/>
    </source>
</evidence>
<sequence length="365" mass="41106">MRFLEAEIDLKALNHNFQRIKNIVKSVDPACRIIPIVKADAYGHGAVEVAQFFEKQDIFAFGVAFFEEAVALRQAGIKSKIIVLFDREVEGIFEYNLTPVIFDFKQVEALSKEAVRRNTSLSVHIKVETGMGRLGIYDAPCETIRKIAQLPNIKIEGIMSHLSEAKNREWTAEQINRFKEIQRCVKALGINPVFHITNSDGIAYPEALFDAVRPGLMLYGYCQNFDSDLRPCMTVKTKMVDIRKLPAGSPISYGRTFITKRDSLIGVIPVGYADGYFRKLSNRAWVIVRGKKAPVIGKVCMDLTMIDLTDIPEAKVDDEVIVLGESGNEKVTAYDIAEWAETIPYEVLTSLGSRAKRKYIKEEET</sequence>
<dbReference type="InterPro" id="IPR011079">
    <property type="entry name" value="Ala_racemase_C"/>
</dbReference>
<dbReference type="Gene3D" id="2.40.37.10">
    <property type="entry name" value="Lyase, Ornithine Decarboxylase, Chain A, domain 1"/>
    <property type="match status" value="1"/>
</dbReference>
<evidence type="ECO:0000256" key="4">
    <source>
        <dbReference type="ARBA" id="ARBA00023235"/>
    </source>
</evidence>
<dbReference type="RefSeq" id="WP_059176719.1">
    <property type="nucleotide sequence ID" value="NZ_BCNO01000002.1"/>
</dbReference>
<evidence type="ECO:0000313" key="9">
    <source>
        <dbReference type="EMBL" id="GAQ95273.1"/>
    </source>
</evidence>
<name>A0A0U9HS87_9BACT</name>
<keyword evidence="10" id="KW-1185">Reference proteome</keyword>
<organism evidence="9 10">
    <name type="scientific">Thermodesulfovibrio aggregans</name>
    <dbReference type="NCBI Taxonomy" id="86166"/>
    <lineage>
        <taxon>Bacteria</taxon>
        <taxon>Pseudomonadati</taxon>
        <taxon>Nitrospirota</taxon>
        <taxon>Thermodesulfovibrionia</taxon>
        <taxon>Thermodesulfovibrionales</taxon>
        <taxon>Thermodesulfovibrionaceae</taxon>
        <taxon>Thermodesulfovibrio</taxon>
    </lineage>
</organism>
<dbReference type="Pfam" id="PF01168">
    <property type="entry name" value="Ala_racemase_N"/>
    <property type="match status" value="1"/>
</dbReference>
<feature type="active site" description="Proton acceptor; specific for L-alanine" evidence="5">
    <location>
        <position position="253"/>
    </location>
</feature>
<dbReference type="UniPathway" id="UPA00042">
    <property type="reaction ID" value="UER00497"/>
</dbReference>
<reference evidence="10" key="1">
    <citation type="submission" date="2016-01" db="EMBL/GenBank/DDBJ databases">
        <title>Draft genome sequence of Thermodesulfovibrio aggregans strain TGE-P1.</title>
        <authorList>
            <person name="Sekiguchi Y."/>
            <person name="Ohashi A."/>
            <person name="Matsuura N."/>
            <person name="Tourlousse M.D."/>
        </authorList>
    </citation>
    <scope>NUCLEOTIDE SEQUENCE [LARGE SCALE GENOMIC DNA]</scope>
    <source>
        <strain evidence="10">TGE-P1</strain>
    </source>
</reference>
<feature type="modified residue" description="N6-(pyridoxal phosphate)lysine" evidence="5 6">
    <location>
        <position position="38"/>
    </location>
</feature>
<comment type="similarity">
    <text evidence="5">Belongs to the alanine racemase family.</text>
</comment>
<protein>
    <recommendedName>
        <fullName evidence="5">Alanine racemase</fullName>
        <ecNumber evidence="5">5.1.1.1</ecNumber>
    </recommendedName>
</protein>
<dbReference type="SUPFAM" id="SSF51419">
    <property type="entry name" value="PLP-binding barrel"/>
    <property type="match status" value="1"/>
</dbReference>
<dbReference type="AlphaFoldDB" id="A0A0U9HS87"/>
<feature type="active site" description="Proton acceptor; specific for D-alanine" evidence="5">
    <location>
        <position position="38"/>
    </location>
</feature>
<dbReference type="FunFam" id="3.20.20.10:FF:000002">
    <property type="entry name" value="Alanine racemase"/>
    <property type="match status" value="1"/>
</dbReference>
<evidence type="ECO:0000256" key="5">
    <source>
        <dbReference type="HAMAP-Rule" id="MF_01201"/>
    </source>
</evidence>
<keyword evidence="4 5" id="KW-0413">Isomerase</keyword>
<dbReference type="GO" id="GO:0030632">
    <property type="term" value="P:D-alanine biosynthetic process"/>
    <property type="evidence" value="ECO:0007669"/>
    <property type="project" value="UniProtKB-UniRule"/>
</dbReference>
<dbReference type="EMBL" id="BCNO01000002">
    <property type="protein sequence ID" value="GAQ95273.1"/>
    <property type="molecule type" value="Genomic_DNA"/>
</dbReference>
<dbReference type="GO" id="GO:0008784">
    <property type="term" value="F:alanine racemase activity"/>
    <property type="evidence" value="ECO:0007669"/>
    <property type="project" value="UniProtKB-UniRule"/>
</dbReference>
<dbReference type="InterPro" id="IPR000821">
    <property type="entry name" value="Ala_racemase"/>
</dbReference>
<proteinExistence type="inferred from homology"/>
<dbReference type="GO" id="GO:0030170">
    <property type="term" value="F:pyridoxal phosphate binding"/>
    <property type="evidence" value="ECO:0007669"/>
    <property type="project" value="UniProtKB-UniRule"/>
</dbReference>
<dbReference type="PANTHER" id="PTHR30511">
    <property type="entry name" value="ALANINE RACEMASE"/>
    <property type="match status" value="1"/>
</dbReference>
<evidence type="ECO:0000256" key="6">
    <source>
        <dbReference type="PIRSR" id="PIRSR600821-50"/>
    </source>
</evidence>
<keyword evidence="3 5" id="KW-0663">Pyridoxal phosphate</keyword>
<feature type="binding site" evidence="5 7">
    <location>
        <position position="133"/>
    </location>
    <ligand>
        <name>substrate</name>
    </ligand>
</feature>
<gene>
    <name evidence="9" type="ORF">TAGGR_2162</name>
</gene>
<comment type="function">
    <text evidence="5">Catalyzes the interconversion of L-alanine and D-alanine. May also act on other amino acids.</text>
</comment>
<dbReference type="Proteomes" id="UP000054976">
    <property type="component" value="Unassembled WGS sequence"/>
</dbReference>
<dbReference type="InterPro" id="IPR029066">
    <property type="entry name" value="PLP-binding_barrel"/>
</dbReference>
<comment type="pathway">
    <text evidence="5">Amino-acid biosynthesis; D-alanine biosynthesis; D-alanine from L-alanine: step 1/1.</text>
</comment>
<dbReference type="PRINTS" id="PR00992">
    <property type="entry name" value="ALARACEMASE"/>
</dbReference>
<dbReference type="GO" id="GO:0005829">
    <property type="term" value="C:cytosol"/>
    <property type="evidence" value="ECO:0007669"/>
    <property type="project" value="TreeGrafter"/>
</dbReference>
<dbReference type="STRING" id="86166.TAGGR_2162"/>
<dbReference type="Gene3D" id="3.20.20.10">
    <property type="entry name" value="Alanine racemase"/>
    <property type="match status" value="1"/>
</dbReference>
<comment type="caution">
    <text evidence="9">The sequence shown here is derived from an EMBL/GenBank/DDBJ whole genome shotgun (WGS) entry which is preliminary data.</text>
</comment>
<dbReference type="EC" id="5.1.1.1" evidence="5"/>
<evidence type="ECO:0000259" key="8">
    <source>
        <dbReference type="SMART" id="SM01005"/>
    </source>
</evidence>
<dbReference type="HAMAP" id="MF_01201">
    <property type="entry name" value="Ala_racemase"/>
    <property type="match status" value="1"/>
</dbReference>
<feature type="binding site" evidence="5 7">
    <location>
        <position position="301"/>
    </location>
    <ligand>
        <name>substrate</name>
    </ligand>
</feature>
<evidence type="ECO:0000256" key="7">
    <source>
        <dbReference type="PIRSR" id="PIRSR600821-52"/>
    </source>
</evidence>
<evidence type="ECO:0000313" key="10">
    <source>
        <dbReference type="Proteomes" id="UP000054976"/>
    </source>
</evidence>
<comment type="cofactor">
    <cofactor evidence="2 5 6">
        <name>pyridoxal 5'-phosphate</name>
        <dbReference type="ChEBI" id="CHEBI:597326"/>
    </cofactor>
</comment>
<comment type="catalytic activity">
    <reaction evidence="1 5">
        <text>L-alanine = D-alanine</text>
        <dbReference type="Rhea" id="RHEA:20249"/>
        <dbReference type="ChEBI" id="CHEBI:57416"/>
        <dbReference type="ChEBI" id="CHEBI:57972"/>
        <dbReference type="EC" id="5.1.1.1"/>
    </reaction>
</comment>
<dbReference type="InterPro" id="IPR009006">
    <property type="entry name" value="Ala_racemase/Decarboxylase_C"/>
</dbReference>
<dbReference type="InterPro" id="IPR001608">
    <property type="entry name" value="Ala_racemase_N"/>
</dbReference>
<evidence type="ECO:0000256" key="2">
    <source>
        <dbReference type="ARBA" id="ARBA00001933"/>
    </source>
</evidence>
<dbReference type="Pfam" id="PF00842">
    <property type="entry name" value="Ala_racemase_C"/>
    <property type="match status" value="1"/>
</dbReference>
<dbReference type="OrthoDB" id="9813814at2"/>
<accession>A0A0U9HS87</accession>
<evidence type="ECO:0000256" key="1">
    <source>
        <dbReference type="ARBA" id="ARBA00000316"/>
    </source>
</evidence>
<dbReference type="PANTHER" id="PTHR30511:SF0">
    <property type="entry name" value="ALANINE RACEMASE, CATABOLIC-RELATED"/>
    <property type="match status" value="1"/>
</dbReference>